<comment type="catalytic activity">
    <reaction evidence="4">
        <text>dTTP + H2O = dTMP + diphosphate + H(+)</text>
        <dbReference type="Rhea" id="RHEA:28534"/>
        <dbReference type="ChEBI" id="CHEBI:15377"/>
        <dbReference type="ChEBI" id="CHEBI:15378"/>
        <dbReference type="ChEBI" id="CHEBI:33019"/>
        <dbReference type="ChEBI" id="CHEBI:37568"/>
        <dbReference type="ChEBI" id="CHEBI:63528"/>
        <dbReference type="EC" id="3.6.1.9"/>
    </reaction>
</comment>
<dbReference type="GO" id="GO:0016787">
    <property type="term" value="F:hydrolase activity"/>
    <property type="evidence" value="ECO:0007669"/>
    <property type="project" value="UniProtKB-KW"/>
</dbReference>
<dbReference type="HAMAP" id="MF_00528">
    <property type="entry name" value="Maf"/>
    <property type="match status" value="1"/>
</dbReference>
<sequence>MILQEKLRSVDIVLGSKSPRRKELLASMDLDFEIEVRETDETVDPNLSPLEVVKQIAKEKLAAFSEDSYFDKLLICADTIVLDSDGKVLGKPSDLEEAKAVIRQLANNLHYVYTAVALSYKDYQYSFVEETKVWFSDLSEEEISYYVEKYKPLDKAGSYGIQEWIGRIGIAKIEGSYENVIGLPTARLQEELKKIF</sequence>
<name>A0ABU8I1D6_9SPHI</name>
<feature type="site" description="Important for substrate specificity" evidence="4">
    <location>
        <position position="20"/>
    </location>
</feature>
<evidence type="ECO:0000313" key="5">
    <source>
        <dbReference type="EMBL" id="MEI5983515.1"/>
    </source>
</evidence>
<keyword evidence="6" id="KW-1185">Reference proteome</keyword>
<evidence type="ECO:0000256" key="1">
    <source>
        <dbReference type="ARBA" id="ARBA00001968"/>
    </source>
</evidence>
<accession>A0ABU8I1D6</accession>
<reference evidence="5 6" key="1">
    <citation type="submission" date="2024-01" db="EMBL/GenBank/DDBJ databases">
        <title>Sphingobacterium tenebrionis sp. nov., a novel endophyte isolated from tenebrio molitor intestines.</title>
        <authorList>
            <person name="Zhang C."/>
        </authorList>
    </citation>
    <scope>NUCLEOTIDE SEQUENCE [LARGE SCALE GENOMIC DNA]</scope>
    <source>
        <strain evidence="5 6">PU5-4</strain>
    </source>
</reference>
<dbReference type="Proteomes" id="UP001363035">
    <property type="component" value="Unassembled WGS sequence"/>
</dbReference>
<feature type="site" description="Important for substrate specificity" evidence="4">
    <location>
        <position position="162"/>
    </location>
</feature>
<evidence type="ECO:0000313" key="6">
    <source>
        <dbReference type="Proteomes" id="UP001363035"/>
    </source>
</evidence>
<gene>
    <name evidence="5" type="ORF">VJ786_01235</name>
</gene>
<evidence type="ECO:0000256" key="4">
    <source>
        <dbReference type="HAMAP-Rule" id="MF_00528"/>
    </source>
</evidence>
<keyword evidence="3 4" id="KW-0546">Nucleotide metabolism</keyword>
<dbReference type="InterPro" id="IPR029001">
    <property type="entry name" value="ITPase-like_fam"/>
</dbReference>
<dbReference type="SUPFAM" id="SSF52972">
    <property type="entry name" value="ITPase-like"/>
    <property type="match status" value="1"/>
</dbReference>
<dbReference type="Gene3D" id="3.90.950.10">
    <property type="match status" value="1"/>
</dbReference>
<dbReference type="Pfam" id="PF02545">
    <property type="entry name" value="Maf"/>
    <property type="match status" value="1"/>
</dbReference>
<comment type="subcellular location">
    <subcellularLocation>
        <location evidence="4">Cytoplasm</location>
    </subcellularLocation>
</comment>
<comment type="caution">
    <text evidence="4">Lacks conserved residue(s) required for the propagation of feature annotation.</text>
</comment>
<feature type="site" description="Important for substrate specificity" evidence="4">
    <location>
        <position position="79"/>
    </location>
</feature>
<dbReference type="PIRSF" id="PIRSF006305">
    <property type="entry name" value="Maf"/>
    <property type="match status" value="1"/>
</dbReference>
<dbReference type="CDD" id="cd00555">
    <property type="entry name" value="Maf"/>
    <property type="match status" value="1"/>
</dbReference>
<evidence type="ECO:0000256" key="3">
    <source>
        <dbReference type="ARBA" id="ARBA00023080"/>
    </source>
</evidence>
<comment type="cofactor">
    <cofactor evidence="1 4">
        <name>a divalent metal cation</name>
        <dbReference type="ChEBI" id="CHEBI:60240"/>
    </cofactor>
</comment>
<keyword evidence="2 4" id="KW-0378">Hydrolase</keyword>
<protein>
    <recommendedName>
        <fullName evidence="4">dTTP/UTP pyrophosphatase</fullName>
        <shortName evidence="4">dTTPase/UTPase</shortName>
        <ecNumber evidence="4">3.6.1.9</ecNumber>
    </recommendedName>
    <alternativeName>
        <fullName evidence="4">Nucleoside triphosphate pyrophosphatase</fullName>
    </alternativeName>
    <alternativeName>
        <fullName evidence="4">Nucleotide pyrophosphatase</fullName>
        <shortName evidence="4">Nucleotide PPase</shortName>
    </alternativeName>
</protein>
<dbReference type="NCBIfam" id="TIGR00172">
    <property type="entry name" value="maf"/>
    <property type="match status" value="1"/>
</dbReference>
<evidence type="ECO:0000256" key="2">
    <source>
        <dbReference type="ARBA" id="ARBA00022801"/>
    </source>
</evidence>
<comment type="similarity">
    <text evidence="4">Belongs to the Maf family. YhdE subfamily.</text>
</comment>
<comment type="caution">
    <text evidence="5">The sequence shown here is derived from an EMBL/GenBank/DDBJ whole genome shotgun (WGS) entry which is preliminary data.</text>
</comment>
<keyword evidence="4" id="KW-0963">Cytoplasm</keyword>
<feature type="active site" description="Proton acceptor" evidence="4">
    <location>
        <position position="78"/>
    </location>
</feature>
<dbReference type="PANTHER" id="PTHR43213:SF5">
    <property type="entry name" value="BIFUNCTIONAL DTTP_UTP PYROPHOSPHATASE_METHYLTRANSFERASE PROTEIN-RELATED"/>
    <property type="match status" value="1"/>
</dbReference>
<dbReference type="EMBL" id="JAYLLN010000002">
    <property type="protein sequence ID" value="MEI5983515.1"/>
    <property type="molecule type" value="Genomic_DNA"/>
</dbReference>
<dbReference type="EC" id="3.6.1.9" evidence="4"/>
<dbReference type="InterPro" id="IPR003697">
    <property type="entry name" value="Maf-like"/>
</dbReference>
<comment type="catalytic activity">
    <reaction evidence="4">
        <text>UTP + H2O = UMP + diphosphate + H(+)</text>
        <dbReference type="Rhea" id="RHEA:29395"/>
        <dbReference type="ChEBI" id="CHEBI:15377"/>
        <dbReference type="ChEBI" id="CHEBI:15378"/>
        <dbReference type="ChEBI" id="CHEBI:33019"/>
        <dbReference type="ChEBI" id="CHEBI:46398"/>
        <dbReference type="ChEBI" id="CHEBI:57865"/>
        <dbReference type="EC" id="3.6.1.9"/>
    </reaction>
</comment>
<dbReference type="RefSeq" id="WP_134776320.1">
    <property type="nucleotide sequence ID" value="NZ_JAYLLN010000002.1"/>
</dbReference>
<dbReference type="PANTHER" id="PTHR43213">
    <property type="entry name" value="BIFUNCTIONAL DTTP/UTP PYROPHOSPHATASE/METHYLTRANSFERASE PROTEIN-RELATED"/>
    <property type="match status" value="1"/>
</dbReference>
<comment type="function">
    <text evidence="4">Nucleoside triphosphate pyrophosphatase that hydrolyzes dTTP and UTP. May have a dual role in cell division arrest and in preventing the incorporation of modified nucleotides into cellular nucleic acids.</text>
</comment>
<proteinExistence type="inferred from homology"/>
<organism evidence="5 6">
    <name type="scientific">Sphingobacterium tenebrionis</name>
    <dbReference type="NCBI Taxonomy" id="3111775"/>
    <lineage>
        <taxon>Bacteria</taxon>
        <taxon>Pseudomonadati</taxon>
        <taxon>Bacteroidota</taxon>
        <taxon>Sphingobacteriia</taxon>
        <taxon>Sphingobacteriales</taxon>
        <taxon>Sphingobacteriaceae</taxon>
        <taxon>Sphingobacterium</taxon>
    </lineage>
</organism>